<dbReference type="PRINTS" id="PR00033">
    <property type="entry name" value="HTHASNC"/>
</dbReference>
<evidence type="ECO:0000259" key="4">
    <source>
        <dbReference type="Pfam" id="PF01037"/>
    </source>
</evidence>
<feature type="domain" description="HTH asnC-type" evidence="5">
    <location>
        <begin position="24"/>
        <end position="64"/>
    </location>
</feature>
<dbReference type="Gene3D" id="3.30.70.920">
    <property type="match status" value="2"/>
</dbReference>
<dbReference type="PANTHER" id="PTHR30154">
    <property type="entry name" value="LEUCINE-RESPONSIVE REGULATORY PROTEIN"/>
    <property type="match status" value="1"/>
</dbReference>
<dbReference type="InterPro" id="IPR019887">
    <property type="entry name" value="Tscrpt_reg_AsnC/Lrp_C"/>
</dbReference>
<name>A0A9W6R7F1_9PSEU</name>
<dbReference type="InterPro" id="IPR036390">
    <property type="entry name" value="WH_DNA-bd_sf"/>
</dbReference>
<sequence>MSQESSAGDGTSTPTRHTEISKHLNETDLALVNALQINPRAPWSLVGRTLGIGATTAVRRWQRLVDAGSAWMSAYPGGDLARRLGLAFAQIVCAPGKQLEVAQAIAADAHVPTVDYVAGNYDLLAHVVTPGLTEVSDYVVHRLSRVPGVVHARTLVSPKVFSEGSRWQVRAISPEQRKTLRARASRPTPGTAFTELDRALLLALGENGRAACSELATRLGVSASTVRRHVDALLAAGSVRLRCEIARGQSPAQVTALLSLRVPPDQLETTARWFGLLPEVRMCAAVSGSANLFVTAWLPSASDVVSLESGLVTKLPRLEIIDRALVLRPVKLMGHLLDAAGRSTGRVPLDFWSPILPRVPA</sequence>
<dbReference type="Pfam" id="PF13412">
    <property type="entry name" value="HTH_24"/>
    <property type="match status" value="1"/>
</dbReference>
<dbReference type="SUPFAM" id="SSF54909">
    <property type="entry name" value="Dimeric alpha+beta barrel"/>
    <property type="match status" value="2"/>
</dbReference>
<protein>
    <submittedName>
        <fullName evidence="6">AsnC family transcriptional regulator</fullName>
    </submittedName>
</protein>
<dbReference type="AlphaFoldDB" id="A0A9W6R7F1"/>
<dbReference type="Pfam" id="PF01037">
    <property type="entry name" value="AsnC_trans_reg"/>
    <property type="match status" value="1"/>
</dbReference>
<dbReference type="SUPFAM" id="SSF46785">
    <property type="entry name" value="Winged helix' DNA-binding domain"/>
    <property type="match status" value="1"/>
</dbReference>
<dbReference type="GO" id="GO:0043200">
    <property type="term" value="P:response to amino acid"/>
    <property type="evidence" value="ECO:0007669"/>
    <property type="project" value="TreeGrafter"/>
</dbReference>
<organism evidence="6 7">
    <name type="scientific">Amycolatopsis taiwanensis</name>
    <dbReference type="NCBI Taxonomy" id="342230"/>
    <lineage>
        <taxon>Bacteria</taxon>
        <taxon>Bacillati</taxon>
        <taxon>Actinomycetota</taxon>
        <taxon>Actinomycetes</taxon>
        <taxon>Pseudonocardiales</taxon>
        <taxon>Pseudonocardiaceae</taxon>
        <taxon>Amycolatopsis</taxon>
    </lineage>
</organism>
<dbReference type="GO" id="GO:0043565">
    <property type="term" value="F:sequence-specific DNA binding"/>
    <property type="evidence" value="ECO:0007669"/>
    <property type="project" value="InterPro"/>
</dbReference>
<accession>A0A9W6R7F1</accession>
<dbReference type="Proteomes" id="UP001165136">
    <property type="component" value="Unassembled WGS sequence"/>
</dbReference>
<dbReference type="Gene3D" id="1.10.10.10">
    <property type="entry name" value="Winged helix-like DNA-binding domain superfamily/Winged helix DNA-binding domain"/>
    <property type="match status" value="2"/>
</dbReference>
<dbReference type="InterPro" id="IPR000485">
    <property type="entry name" value="AsnC-type_HTH_dom"/>
</dbReference>
<evidence type="ECO:0000313" key="7">
    <source>
        <dbReference type="Proteomes" id="UP001165136"/>
    </source>
</evidence>
<evidence type="ECO:0000256" key="1">
    <source>
        <dbReference type="ARBA" id="ARBA00023015"/>
    </source>
</evidence>
<reference evidence="6" key="1">
    <citation type="submission" date="2023-03" db="EMBL/GenBank/DDBJ databases">
        <title>Amycolatopsis taiwanensis NBRC 103393.</title>
        <authorList>
            <person name="Ichikawa N."/>
            <person name="Sato H."/>
            <person name="Tonouchi N."/>
        </authorList>
    </citation>
    <scope>NUCLEOTIDE SEQUENCE</scope>
    <source>
        <strain evidence="6">NBRC 103393</strain>
    </source>
</reference>
<evidence type="ECO:0000313" key="6">
    <source>
        <dbReference type="EMBL" id="GLY70653.1"/>
    </source>
</evidence>
<keyword evidence="7" id="KW-1185">Reference proteome</keyword>
<dbReference type="InterPro" id="IPR036388">
    <property type="entry name" value="WH-like_DNA-bd_sf"/>
</dbReference>
<comment type="caution">
    <text evidence="6">The sequence shown here is derived from an EMBL/GenBank/DDBJ whole genome shotgun (WGS) entry which is preliminary data.</text>
</comment>
<evidence type="ECO:0000259" key="5">
    <source>
        <dbReference type="Pfam" id="PF13404"/>
    </source>
</evidence>
<dbReference type="GO" id="GO:0005829">
    <property type="term" value="C:cytosol"/>
    <property type="evidence" value="ECO:0007669"/>
    <property type="project" value="TreeGrafter"/>
</dbReference>
<dbReference type="InterPro" id="IPR011991">
    <property type="entry name" value="ArsR-like_HTH"/>
</dbReference>
<dbReference type="SMART" id="SM00344">
    <property type="entry name" value="HTH_ASNC"/>
    <property type="match status" value="2"/>
</dbReference>
<keyword evidence="1" id="KW-0805">Transcription regulation</keyword>
<keyword evidence="3" id="KW-0804">Transcription</keyword>
<dbReference type="EMBL" id="BSTI01000025">
    <property type="protein sequence ID" value="GLY70653.1"/>
    <property type="molecule type" value="Genomic_DNA"/>
</dbReference>
<keyword evidence="2" id="KW-0238">DNA-binding</keyword>
<proteinExistence type="predicted"/>
<evidence type="ECO:0000256" key="2">
    <source>
        <dbReference type="ARBA" id="ARBA00023125"/>
    </source>
</evidence>
<dbReference type="CDD" id="cd00090">
    <property type="entry name" value="HTH_ARSR"/>
    <property type="match status" value="1"/>
</dbReference>
<dbReference type="InterPro" id="IPR019888">
    <property type="entry name" value="Tscrpt_reg_AsnC-like"/>
</dbReference>
<gene>
    <name evidence="6" type="primary">asnC</name>
    <name evidence="6" type="ORF">Atai01_72720</name>
</gene>
<dbReference type="RefSeq" id="WP_285489843.1">
    <property type="nucleotide sequence ID" value="NZ_BSTI01000025.1"/>
</dbReference>
<dbReference type="InterPro" id="IPR011008">
    <property type="entry name" value="Dimeric_a/b-barrel"/>
</dbReference>
<dbReference type="PANTHER" id="PTHR30154:SF34">
    <property type="entry name" value="TRANSCRIPTIONAL REGULATOR AZLB"/>
    <property type="match status" value="1"/>
</dbReference>
<evidence type="ECO:0000256" key="3">
    <source>
        <dbReference type="ARBA" id="ARBA00023163"/>
    </source>
</evidence>
<dbReference type="Pfam" id="PF13404">
    <property type="entry name" value="HTH_AsnC-type"/>
    <property type="match status" value="1"/>
</dbReference>
<feature type="domain" description="Transcription regulator AsnC/Lrp ligand binding" evidence="4">
    <location>
        <begin position="91"/>
        <end position="156"/>
    </location>
</feature>